<dbReference type="RefSeq" id="WP_345579815.1">
    <property type="nucleotide sequence ID" value="NZ_BAABLV010000017.1"/>
</dbReference>
<gene>
    <name evidence="6" type="ORF">GCM10025789_09710</name>
</gene>
<name>A0ABP9F7H5_9ACTN</name>
<dbReference type="SUPFAM" id="SSF48498">
    <property type="entry name" value="Tetracyclin repressor-like, C-terminal domain"/>
    <property type="match status" value="1"/>
</dbReference>
<evidence type="ECO:0000256" key="4">
    <source>
        <dbReference type="PROSITE-ProRule" id="PRU00335"/>
    </source>
</evidence>
<feature type="DNA-binding region" description="H-T-H motif" evidence="4">
    <location>
        <begin position="35"/>
        <end position="54"/>
    </location>
</feature>
<keyword evidence="2 4" id="KW-0238">DNA-binding</keyword>
<keyword evidence="3" id="KW-0804">Transcription</keyword>
<protein>
    <recommendedName>
        <fullName evidence="5">HTH tetR-type domain-containing protein</fullName>
    </recommendedName>
</protein>
<dbReference type="InterPro" id="IPR009057">
    <property type="entry name" value="Homeodomain-like_sf"/>
</dbReference>
<dbReference type="PANTHER" id="PTHR30055:SF234">
    <property type="entry name" value="HTH-TYPE TRANSCRIPTIONAL REGULATOR BETI"/>
    <property type="match status" value="1"/>
</dbReference>
<comment type="caution">
    <text evidence="6">The sequence shown here is derived from an EMBL/GenBank/DDBJ whole genome shotgun (WGS) entry which is preliminary data.</text>
</comment>
<feature type="domain" description="HTH tetR-type" evidence="5">
    <location>
        <begin position="12"/>
        <end position="72"/>
    </location>
</feature>
<evidence type="ECO:0000256" key="1">
    <source>
        <dbReference type="ARBA" id="ARBA00023015"/>
    </source>
</evidence>
<accession>A0ABP9F7H5</accession>
<dbReference type="PANTHER" id="PTHR30055">
    <property type="entry name" value="HTH-TYPE TRANSCRIPTIONAL REGULATOR RUTR"/>
    <property type="match status" value="1"/>
</dbReference>
<sequence>MTTTAPRTARGERTKAKILASARTAFASHGYHEASIVKITEGAGVAMGTFYLYFPGKAELYHEVVVDLNRQLRNAMREGSEGAADRLEAERGGFRAYFDFLAGHPEVYPLIREAWFVAPDAMRTHYTRIFEGYAQALAEAAGRDEITVADPEVAAWALMGVGEVVGMRYLSWDADHPAQRIPDDVFEAVMDFVTNALQPRGGQA</sequence>
<dbReference type="InterPro" id="IPR050109">
    <property type="entry name" value="HTH-type_TetR-like_transc_reg"/>
</dbReference>
<dbReference type="InterPro" id="IPR023772">
    <property type="entry name" value="DNA-bd_HTH_TetR-type_CS"/>
</dbReference>
<evidence type="ECO:0000313" key="7">
    <source>
        <dbReference type="Proteomes" id="UP001501521"/>
    </source>
</evidence>
<dbReference type="SUPFAM" id="SSF46689">
    <property type="entry name" value="Homeodomain-like"/>
    <property type="match status" value="1"/>
</dbReference>
<evidence type="ECO:0000259" key="5">
    <source>
        <dbReference type="PROSITE" id="PS50977"/>
    </source>
</evidence>
<reference evidence="7" key="1">
    <citation type="journal article" date="2019" name="Int. J. Syst. Evol. Microbiol.">
        <title>The Global Catalogue of Microorganisms (GCM) 10K type strain sequencing project: providing services to taxonomists for standard genome sequencing and annotation.</title>
        <authorList>
            <consortium name="The Broad Institute Genomics Platform"/>
            <consortium name="The Broad Institute Genome Sequencing Center for Infectious Disease"/>
            <person name="Wu L."/>
            <person name="Ma J."/>
        </authorList>
    </citation>
    <scope>NUCLEOTIDE SEQUENCE [LARGE SCALE GENOMIC DNA]</scope>
    <source>
        <strain evidence="7">JCM 19125</strain>
    </source>
</reference>
<evidence type="ECO:0000313" key="6">
    <source>
        <dbReference type="EMBL" id="GAA4894473.1"/>
    </source>
</evidence>
<evidence type="ECO:0000256" key="2">
    <source>
        <dbReference type="ARBA" id="ARBA00023125"/>
    </source>
</evidence>
<dbReference type="PROSITE" id="PS01081">
    <property type="entry name" value="HTH_TETR_1"/>
    <property type="match status" value="1"/>
</dbReference>
<keyword evidence="1" id="KW-0805">Transcription regulation</keyword>
<keyword evidence="7" id="KW-1185">Reference proteome</keyword>
<organism evidence="6 7">
    <name type="scientific">Tessaracoccus lubricantis</name>
    <dbReference type="NCBI Taxonomy" id="545543"/>
    <lineage>
        <taxon>Bacteria</taxon>
        <taxon>Bacillati</taxon>
        <taxon>Actinomycetota</taxon>
        <taxon>Actinomycetes</taxon>
        <taxon>Propionibacteriales</taxon>
        <taxon>Propionibacteriaceae</taxon>
        <taxon>Tessaracoccus</taxon>
    </lineage>
</organism>
<dbReference type="EMBL" id="BAABLV010000017">
    <property type="protein sequence ID" value="GAA4894473.1"/>
    <property type="molecule type" value="Genomic_DNA"/>
</dbReference>
<evidence type="ECO:0000256" key="3">
    <source>
        <dbReference type="ARBA" id="ARBA00023163"/>
    </source>
</evidence>
<dbReference type="InterPro" id="IPR036271">
    <property type="entry name" value="Tet_transcr_reg_TetR-rel_C_sf"/>
</dbReference>
<dbReference type="Gene3D" id="1.10.357.10">
    <property type="entry name" value="Tetracycline Repressor, domain 2"/>
    <property type="match status" value="1"/>
</dbReference>
<dbReference type="InterPro" id="IPR001647">
    <property type="entry name" value="HTH_TetR"/>
</dbReference>
<dbReference type="PROSITE" id="PS50977">
    <property type="entry name" value="HTH_TETR_2"/>
    <property type="match status" value="1"/>
</dbReference>
<dbReference type="PRINTS" id="PR00455">
    <property type="entry name" value="HTHTETR"/>
</dbReference>
<proteinExistence type="predicted"/>
<dbReference type="Proteomes" id="UP001501521">
    <property type="component" value="Unassembled WGS sequence"/>
</dbReference>
<dbReference type="Pfam" id="PF00440">
    <property type="entry name" value="TetR_N"/>
    <property type="match status" value="1"/>
</dbReference>